<dbReference type="KEGG" id="mlb:MLBr00926"/>
<accession>A0A0H3MQI2</accession>
<dbReference type="HOGENOM" id="CLU_2024157_0_0_11"/>
<organism evidence="1 2">
    <name type="scientific">Mycobacterium leprae (strain Br4923)</name>
    <dbReference type="NCBI Taxonomy" id="561304"/>
    <lineage>
        <taxon>Bacteria</taxon>
        <taxon>Bacillati</taxon>
        <taxon>Actinomycetota</taxon>
        <taxon>Actinomycetes</taxon>
        <taxon>Mycobacteriales</taxon>
        <taxon>Mycobacteriaceae</taxon>
        <taxon>Mycobacterium</taxon>
    </lineage>
</organism>
<reference evidence="1 2" key="1">
    <citation type="journal article" date="2009" name="Nat. Genet.">
        <title>Comparative genomic and phylogeographic analysis of Mycobacterium leprae.</title>
        <authorList>
            <person name="Monot M."/>
            <person name="Honore N."/>
            <person name="Garnier T."/>
            <person name="Zidane N."/>
            <person name="Sherafi D."/>
            <person name="Paniz-Mondolfi A."/>
            <person name="Matsuoka M."/>
            <person name="Taylor G.M."/>
            <person name="Donoghue H.D."/>
            <person name="Bouwman A."/>
            <person name="Mays S."/>
            <person name="Watson C."/>
            <person name="Lockwood D."/>
            <person name="Khamispour A."/>
            <person name="Dowlati Y."/>
            <person name="Jianping S."/>
            <person name="Rea T.H."/>
            <person name="Vera-Cabrera L."/>
            <person name="Stefani M.M."/>
            <person name="Banu S."/>
            <person name="Macdonald M."/>
            <person name="Sapkota B.R."/>
            <person name="Spencer J.S."/>
            <person name="Thomas J."/>
            <person name="Harshman K."/>
            <person name="Singh P."/>
            <person name="Busso P."/>
            <person name="Gattiker A."/>
            <person name="Rougemont J."/>
            <person name="Brennan P.J."/>
            <person name="Cole S.T."/>
        </authorList>
    </citation>
    <scope>NUCLEOTIDE SEQUENCE [LARGE SCALE GENOMIC DNA]</scope>
    <source>
        <strain evidence="2">Br4923</strain>
    </source>
</reference>
<evidence type="ECO:0000313" key="2">
    <source>
        <dbReference type="Proteomes" id="UP000006900"/>
    </source>
</evidence>
<dbReference type="EMBL" id="FM211192">
    <property type="protein sequence ID" value="CAR71021.1"/>
    <property type="molecule type" value="Genomic_DNA"/>
</dbReference>
<gene>
    <name evidence="1" type="ordered locus">MLBr00926</name>
</gene>
<name>A0A0H3MQI2_MYCLB</name>
<evidence type="ECO:0000313" key="1">
    <source>
        <dbReference type="EMBL" id="CAR71021.1"/>
    </source>
</evidence>
<proteinExistence type="predicted"/>
<protein>
    <submittedName>
        <fullName evidence="1">Uncharacterized protein</fullName>
    </submittedName>
</protein>
<dbReference type="AlphaFoldDB" id="A0A0H3MQI2"/>
<dbReference type="Proteomes" id="UP000006900">
    <property type="component" value="Chromosome"/>
</dbReference>
<sequence>MSPTGHCVWRYSQPHRPIPILYRGFGETALRSVARHNGYLGDRIRTDSAIAAADRLQELRIGKGVSLDDFTVLTGLTDAGSITSYWCAEDADITGILTMLRMFYVESATTLVNKSKDLTLDS</sequence>